<accession>A0A1J4N1I9</accession>
<dbReference type="Pfam" id="PF18970">
    <property type="entry name" value="DUF5709"/>
    <property type="match status" value="1"/>
</dbReference>
<dbReference type="EMBL" id="JZDQ02000025">
    <property type="protein sequence ID" value="OIJ25402.1"/>
    <property type="molecule type" value="Genomic_DNA"/>
</dbReference>
<feature type="domain" description="DUF5709" evidence="2">
    <location>
        <begin position="92"/>
        <end position="140"/>
    </location>
</feature>
<sequence length="143" mass="15273">MPARSAGTGRVMSEEQLQPEDTLDDRGVDDVLDEGYSPPERPRGVNAKGVTPREEIEGETIDERRAQEEPEVWEEAEAEADADILDGPVTGEVGEARSGRLTSPDQGVREDDEGTLIGHDEGIDGAGASAEEAAVHIVDEPPD</sequence>
<reference evidence="3" key="1">
    <citation type="submission" date="2016-10" db="EMBL/GenBank/DDBJ databases">
        <title>Draft Genome Sequence of Nocardioides luteus Strain BAFB, an Alkane-Degrading Bacterium Isolated from JP-7 Polluted Soil.</title>
        <authorList>
            <person name="Brown L."/>
            <person name="Ruiz O.N."/>
            <person name="Gunasekera T."/>
        </authorList>
    </citation>
    <scope>NUCLEOTIDE SEQUENCE [LARGE SCALE GENOMIC DNA]</scope>
    <source>
        <strain evidence="3">BAFB</strain>
    </source>
</reference>
<name>A0A1J4N1I9_9ACTN</name>
<feature type="compositionally biased region" description="Basic and acidic residues" evidence="1">
    <location>
        <begin position="51"/>
        <end position="68"/>
    </location>
</feature>
<comment type="caution">
    <text evidence="3">The sequence shown here is derived from an EMBL/GenBank/DDBJ whole genome shotgun (WGS) entry which is preliminary data.</text>
</comment>
<evidence type="ECO:0000259" key="2">
    <source>
        <dbReference type="Pfam" id="PF18970"/>
    </source>
</evidence>
<dbReference type="STRING" id="1844.UG56_017510"/>
<proteinExistence type="predicted"/>
<gene>
    <name evidence="3" type="ORF">UG56_017510</name>
</gene>
<dbReference type="Proteomes" id="UP000033772">
    <property type="component" value="Unassembled WGS sequence"/>
</dbReference>
<feature type="compositionally biased region" description="Basic and acidic residues" evidence="1">
    <location>
        <begin position="133"/>
        <end position="143"/>
    </location>
</feature>
<evidence type="ECO:0000313" key="4">
    <source>
        <dbReference type="Proteomes" id="UP000033772"/>
    </source>
</evidence>
<feature type="region of interest" description="Disordered" evidence="1">
    <location>
        <begin position="1"/>
        <end position="143"/>
    </location>
</feature>
<evidence type="ECO:0000313" key="3">
    <source>
        <dbReference type="EMBL" id="OIJ25402.1"/>
    </source>
</evidence>
<dbReference type="InterPro" id="IPR043763">
    <property type="entry name" value="DUF5709"/>
</dbReference>
<protein>
    <recommendedName>
        <fullName evidence="2">DUF5709 domain-containing protein</fullName>
    </recommendedName>
</protein>
<evidence type="ECO:0000256" key="1">
    <source>
        <dbReference type="SAM" id="MobiDB-lite"/>
    </source>
</evidence>
<dbReference type="AlphaFoldDB" id="A0A1J4N1I9"/>
<organism evidence="3 4">
    <name type="scientific">Nocardioides luteus</name>
    <dbReference type="NCBI Taxonomy" id="1844"/>
    <lineage>
        <taxon>Bacteria</taxon>
        <taxon>Bacillati</taxon>
        <taxon>Actinomycetota</taxon>
        <taxon>Actinomycetes</taxon>
        <taxon>Propionibacteriales</taxon>
        <taxon>Nocardioidaceae</taxon>
        <taxon>Nocardioides</taxon>
    </lineage>
</organism>
<feature type="compositionally biased region" description="Acidic residues" evidence="1">
    <location>
        <begin position="69"/>
        <end position="84"/>
    </location>
</feature>
<keyword evidence="4" id="KW-1185">Reference proteome</keyword>